<sequence length="62" mass="7050">MKILKGVRFTPDSGRSKLRVFDVWPSLSNPSEPFLYLRYWTLDNSSAISSPCGVLFEAIRLS</sequence>
<protein>
    <submittedName>
        <fullName evidence="1">Uncharacterized protein</fullName>
    </submittedName>
</protein>
<accession>A0A2Z6GER7</accession>
<evidence type="ECO:0000313" key="1">
    <source>
        <dbReference type="EMBL" id="BBE51862.1"/>
    </source>
</evidence>
<keyword evidence="2" id="KW-1185">Reference proteome</keyword>
<dbReference type="EMBL" id="AP018738">
    <property type="protein sequence ID" value="BBE51862.1"/>
    <property type="molecule type" value="Genomic_DNA"/>
</dbReference>
<reference evidence="1 2" key="1">
    <citation type="submission" date="2018-06" db="EMBL/GenBank/DDBJ databases">
        <title>OYT1 Genome Sequencing.</title>
        <authorList>
            <person name="Kato S."/>
            <person name="Itoh T."/>
            <person name="Ohkuma M."/>
        </authorList>
    </citation>
    <scope>NUCLEOTIDE SEQUENCE [LARGE SCALE GENOMIC DNA]</scope>
    <source>
        <strain evidence="1 2">OYT1</strain>
    </source>
</reference>
<name>A0A2Z6GER7_9PROT</name>
<organism evidence="1 2">
    <name type="scientific">Ferriphaselus amnicola</name>
    <dbReference type="NCBI Taxonomy" id="1188319"/>
    <lineage>
        <taxon>Bacteria</taxon>
        <taxon>Pseudomonadati</taxon>
        <taxon>Pseudomonadota</taxon>
        <taxon>Betaproteobacteria</taxon>
        <taxon>Nitrosomonadales</taxon>
        <taxon>Gallionellaceae</taxon>
        <taxon>Ferriphaselus</taxon>
    </lineage>
</organism>
<evidence type="ECO:0000313" key="2">
    <source>
        <dbReference type="Proteomes" id="UP000033070"/>
    </source>
</evidence>
<gene>
    <name evidence="1" type="ORF">OYT1_ch2347</name>
</gene>
<proteinExistence type="predicted"/>
<dbReference type="STRING" id="1188319.OYT1_01515"/>
<dbReference type="AlphaFoldDB" id="A0A2Z6GER7"/>
<dbReference type="KEGG" id="fam:OYT1_ch2347"/>
<dbReference type="Proteomes" id="UP000033070">
    <property type="component" value="Chromosome"/>
</dbReference>